<keyword evidence="2" id="KW-1133">Transmembrane helix</keyword>
<dbReference type="Gene3D" id="3.30.379.10">
    <property type="entry name" value="Chitobiase/beta-hexosaminidase domain 2-like"/>
    <property type="match status" value="1"/>
</dbReference>
<dbReference type="AlphaFoldDB" id="A0A0D8JE24"/>
<dbReference type="InterPro" id="IPR029018">
    <property type="entry name" value="Hex-like_dom2"/>
</dbReference>
<dbReference type="InterPro" id="IPR031924">
    <property type="entry name" value="GH115"/>
</dbReference>
<dbReference type="PATRIC" id="fig|1544798.3.peg.1434"/>
<evidence type="ECO:0000256" key="2">
    <source>
        <dbReference type="SAM" id="Phobius"/>
    </source>
</evidence>
<feature type="domain" description="Gylcosyl hydrolase 115 C-terminal" evidence="3">
    <location>
        <begin position="679"/>
        <end position="843"/>
    </location>
</feature>
<dbReference type="PANTHER" id="PTHR37842:SF2">
    <property type="entry name" value="GYLCOSYL HYDROLASE 115 C-TERMINAL DOMAIN-CONTAINING PROTEIN"/>
    <property type="match status" value="1"/>
</dbReference>
<keyword evidence="2" id="KW-0472">Membrane</keyword>
<protein>
    <submittedName>
        <fullName evidence="4">Glycosyhydrolase</fullName>
    </submittedName>
</protein>
<evidence type="ECO:0000259" key="3">
    <source>
        <dbReference type="Pfam" id="PF17829"/>
    </source>
</evidence>
<dbReference type="GO" id="GO:0016787">
    <property type="term" value="F:hydrolase activity"/>
    <property type="evidence" value="ECO:0007669"/>
    <property type="project" value="UniProtKB-KW"/>
</dbReference>
<dbReference type="RefSeq" id="WP_045027072.1">
    <property type="nucleotide sequence ID" value="NZ_JRHC01000001.1"/>
</dbReference>
<comment type="caution">
    <text evidence="4">The sequence shown here is derived from an EMBL/GenBank/DDBJ whole genome shotgun (WGS) entry which is preliminary data.</text>
</comment>
<keyword evidence="2" id="KW-0812">Transmembrane</keyword>
<evidence type="ECO:0000313" key="5">
    <source>
        <dbReference type="Proteomes" id="UP000032544"/>
    </source>
</evidence>
<dbReference type="PANTHER" id="PTHR37842">
    <property type="match status" value="1"/>
</dbReference>
<dbReference type="Proteomes" id="UP000032544">
    <property type="component" value="Unassembled WGS sequence"/>
</dbReference>
<dbReference type="Gene3D" id="3.20.20.520">
    <property type="entry name" value="Glycosyl hydrolase family 115"/>
    <property type="match status" value="1"/>
</dbReference>
<feature type="transmembrane region" description="Helical" evidence="2">
    <location>
        <begin position="7"/>
        <end position="28"/>
    </location>
</feature>
<dbReference type="Gene3D" id="2.60.120.1620">
    <property type="match status" value="1"/>
</dbReference>
<dbReference type="GO" id="GO:0005975">
    <property type="term" value="P:carbohydrate metabolic process"/>
    <property type="evidence" value="ECO:0007669"/>
    <property type="project" value="UniProtKB-ARBA"/>
</dbReference>
<gene>
    <name evidence="4" type="ORF">LH29_07145</name>
</gene>
<dbReference type="InterPro" id="IPR041437">
    <property type="entry name" value="GH115_C"/>
</dbReference>
<name>A0A0D8JE24_9BACT</name>
<dbReference type="STRING" id="1544798.LH29_07145"/>
<keyword evidence="1 4" id="KW-0378">Hydrolase</keyword>
<sequence length="849" mass="97581">MNNKVFELYRIATVCLVFVQITLFTPLFTTAQDRMNYIAFTEEEGSFGLIANGQLTSVVLGQNDFPGVKTVAEWFVNDINLVSGHTPAIIAADASLPEQIILVGTLGKNELIDQLIRSGKIEASDMEGQWERSLTQVVENPFPGVKKALVLAGSDKRGTIYAMLNLSREMGVSPWYWWADVPVEKKEALYVKAGRWVTESPKVKYRGIFLNDEEPALGNWVREKFGGFNHEFYEKVFELILRQRGNFHWSAMWGKAFFDDDPENGPLADKLGIVMSTSHHEPMGRAQAEWHRYGSGPWDYNKNAEELKAFWRKGMERNKDYETVVTIAMRGDGDEAMEEGTNIALLEKIVKDQREIISEVTGKKPEEIPQVWALYKEVQDYYDSGMRVPDDVTLLLCDDNWGNVRKLPDINAPEREGGYGMYYHVDYVGGPRSYKWINVSQIQRIWEQMNLTYAHGVDRIWVLNVGDLKPMEYPISFFMDMAWDPTAFNANNLHQYIVDWSAQQFGEKYAEEAARILNLYTKYNHRVTPELLNARTFSLENYNEFERVRNDYRDLTLDALRLYNFIPNEYKDAFDQLVLFPTNATSNLYEMYYAVAKNNQLAEANDPEANYWADVAKQCFDRDSLFTVHYNQQIAGGKWNHQMDQIRIGYRTWAEPRRRIMPKVLRVEVPETHRSELAFQEADGYVSIEAANYQLAKGTDKIRWEVIPDLGKTESGITTFPQNEYPQSTDSVYLEYAVKFESVGEFDVNVMLSTTLNFNANKGLRYAISVDGGEEQIVNTNGAYRGELGRWQAVRINETITQHTIQKPGLHRLRIRVLEPGIVLQKIQIDTGGLKRSYLGAPESKQVKF</sequence>
<organism evidence="4 5">
    <name type="scientific">Draconibacterium sediminis</name>
    <dbReference type="NCBI Taxonomy" id="1544798"/>
    <lineage>
        <taxon>Bacteria</taxon>
        <taxon>Pseudomonadati</taxon>
        <taxon>Bacteroidota</taxon>
        <taxon>Bacteroidia</taxon>
        <taxon>Marinilabiliales</taxon>
        <taxon>Prolixibacteraceae</taxon>
        <taxon>Draconibacterium</taxon>
    </lineage>
</organism>
<reference evidence="4 5" key="1">
    <citation type="submission" date="2014-09" db="EMBL/GenBank/DDBJ databases">
        <title>Draft Genome Sequence of Draconibacterium sp. JN14CK-3.</title>
        <authorList>
            <person name="Dong C."/>
            <person name="Lai Q."/>
            <person name="Shao Z."/>
        </authorList>
    </citation>
    <scope>NUCLEOTIDE SEQUENCE [LARGE SCALE GENOMIC DNA]</scope>
    <source>
        <strain evidence="4 5">JN14CK-3</strain>
    </source>
</reference>
<evidence type="ECO:0000313" key="4">
    <source>
        <dbReference type="EMBL" id="KJF45167.1"/>
    </source>
</evidence>
<dbReference type="Pfam" id="PF15979">
    <property type="entry name" value="Glyco_hydro_115"/>
    <property type="match status" value="1"/>
</dbReference>
<dbReference type="InterPro" id="IPR042301">
    <property type="entry name" value="GH115_sf"/>
</dbReference>
<evidence type="ECO:0000256" key="1">
    <source>
        <dbReference type="ARBA" id="ARBA00022801"/>
    </source>
</evidence>
<accession>A0A0D8JE24</accession>
<dbReference type="Gene3D" id="1.20.58.2150">
    <property type="match status" value="1"/>
</dbReference>
<keyword evidence="5" id="KW-1185">Reference proteome</keyword>
<proteinExistence type="predicted"/>
<dbReference type="EMBL" id="JRHC01000001">
    <property type="protein sequence ID" value="KJF45167.1"/>
    <property type="molecule type" value="Genomic_DNA"/>
</dbReference>
<dbReference type="Pfam" id="PF17829">
    <property type="entry name" value="GH115_C"/>
    <property type="match status" value="1"/>
</dbReference>